<evidence type="ECO:0000313" key="2">
    <source>
        <dbReference type="EMBL" id="THH08758.1"/>
    </source>
</evidence>
<feature type="compositionally biased region" description="Basic and acidic residues" evidence="1">
    <location>
        <begin position="58"/>
        <end position="73"/>
    </location>
</feature>
<name>A0A4S4LCL2_9AGAM</name>
<feature type="compositionally biased region" description="Basic and acidic residues" evidence="1">
    <location>
        <begin position="21"/>
        <end position="32"/>
    </location>
</feature>
<comment type="caution">
    <text evidence="2">The sequence shown here is derived from an EMBL/GenBank/DDBJ whole genome shotgun (WGS) entry which is preliminary data.</text>
</comment>
<keyword evidence="3" id="KW-1185">Reference proteome</keyword>
<proteinExistence type="predicted"/>
<accession>A0A4S4LCL2</accession>
<reference evidence="2 3" key="1">
    <citation type="submission" date="2019-02" db="EMBL/GenBank/DDBJ databases">
        <title>Genome sequencing of the rare red list fungi Phellinidium pouzarii.</title>
        <authorList>
            <person name="Buettner E."/>
            <person name="Kellner H."/>
        </authorList>
    </citation>
    <scope>NUCLEOTIDE SEQUENCE [LARGE SCALE GENOMIC DNA]</scope>
    <source>
        <strain evidence="2 3">DSM 108285</strain>
    </source>
</reference>
<dbReference type="AlphaFoldDB" id="A0A4S4LCL2"/>
<organism evidence="2 3">
    <name type="scientific">Phellinidium pouzarii</name>
    <dbReference type="NCBI Taxonomy" id="167371"/>
    <lineage>
        <taxon>Eukaryota</taxon>
        <taxon>Fungi</taxon>
        <taxon>Dikarya</taxon>
        <taxon>Basidiomycota</taxon>
        <taxon>Agaricomycotina</taxon>
        <taxon>Agaricomycetes</taxon>
        <taxon>Hymenochaetales</taxon>
        <taxon>Hymenochaetaceae</taxon>
        <taxon>Phellinidium</taxon>
    </lineage>
</organism>
<dbReference type="EMBL" id="SGPK01000088">
    <property type="protein sequence ID" value="THH08758.1"/>
    <property type="molecule type" value="Genomic_DNA"/>
</dbReference>
<gene>
    <name evidence="2" type="ORF">EW145_g2490</name>
</gene>
<evidence type="ECO:0000256" key="1">
    <source>
        <dbReference type="SAM" id="MobiDB-lite"/>
    </source>
</evidence>
<dbReference type="Proteomes" id="UP000308199">
    <property type="component" value="Unassembled WGS sequence"/>
</dbReference>
<feature type="compositionally biased region" description="Polar residues" evidence="1">
    <location>
        <begin position="1"/>
        <end position="11"/>
    </location>
</feature>
<protein>
    <submittedName>
        <fullName evidence="2">Uncharacterized protein</fullName>
    </submittedName>
</protein>
<feature type="region of interest" description="Disordered" evidence="1">
    <location>
        <begin position="1"/>
        <end position="73"/>
    </location>
</feature>
<evidence type="ECO:0000313" key="3">
    <source>
        <dbReference type="Proteomes" id="UP000308199"/>
    </source>
</evidence>
<sequence>MAQNPDTSSKTHALDDAQQSTHERFSGAHDSKVGGSKPQVIRPDGVLVSSESPFSGRRYADRPESKRNKIVSD</sequence>